<dbReference type="Gene3D" id="1.10.510.10">
    <property type="entry name" value="Transferase(Phosphotransferase) domain 1"/>
    <property type="match status" value="1"/>
</dbReference>
<dbReference type="AlphaFoldDB" id="A0A0C3QFR3"/>
<dbReference type="InterPro" id="IPR011009">
    <property type="entry name" value="Kinase-like_dom_sf"/>
</dbReference>
<gene>
    <name evidence="2" type="ORF">M407DRAFT_26454</name>
</gene>
<dbReference type="GO" id="GO:0005524">
    <property type="term" value="F:ATP binding"/>
    <property type="evidence" value="ECO:0007669"/>
    <property type="project" value="InterPro"/>
</dbReference>
<proteinExistence type="predicted"/>
<dbReference type="InterPro" id="IPR001245">
    <property type="entry name" value="Ser-Thr/Tyr_kinase_cat_dom"/>
</dbReference>
<reference evidence="3" key="2">
    <citation type="submission" date="2015-01" db="EMBL/GenBank/DDBJ databases">
        <title>Evolutionary Origins and Diversification of the Mycorrhizal Mutualists.</title>
        <authorList>
            <consortium name="DOE Joint Genome Institute"/>
            <consortium name="Mycorrhizal Genomics Consortium"/>
            <person name="Kohler A."/>
            <person name="Kuo A."/>
            <person name="Nagy L.G."/>
            <person name="Floudas D."/>
            <person name="Copeland A."/>
            <person name="Barry K.W."/>
            <person name="Cichocki N."/>
            <person name="Veneault-Fourrey C."/>
            <person name="LaButti K."/>
            <person name="Lindquist E.A."/>
            <person name="Lipzen A."/>
            <person name="Lundell T."/>
            <person name="Morin E."/>
            <person name="Murat C."/>
            <person name="Riley R."/>
            <person name="Ohm R."/>
            <person name="Sun H."/>
            <person name="Tunlid A."/>
            <person name="Henrissat B."/>
            <person name="Grigoriev I.V."/>
            <person name="Hibbett D.S."/>
            <person name="Martin F."/>
        </authorList>
    </citation>
    <scope>NUCLEOTIDE SEQUENCE [LARGE SCALE GENOMIC DNA]</scope>
    <source>
        <strain evidence="3">MUT 4182</strain>
    </source>
</reference>
<sequence length="146" mass="16835">MEENDFEKLRKNLNDVLAKLEHLSIEEDLIEINETLRSGSFGDAYRANLRNPHSVSSRIVAVKELRVVGDDVTRIRVAIHLARELRVWSRLKHPNVLKLIGYYLNPQMTTARFISPFITNGNIDEYLEKTPGPVTDKLRLKLVGHY</sequence>
<evidence type="ECO:0000313" key="3">
    <source>
        <dbReference type="Proteomes" id="UP000054248"/>
    </source>
</evidence>
<evidence type="ECO:0000313" key="2">
    <source>
        <dbReference type="EMBL" id="KIO24174.1"/>
    </source>
</evidence>
<dbReference type="OrthoDB" id="1924919at2759"/>
<dbReference type="EMBL" id="KN823067">
    <property type="protein sequence ID" value="KIO24174.1"/>
    <property type="molecule type" value="Genomic_DNA"/>
</dbReference>
<protein>
    <recommendedName>
        <fullName evidence="1">Protein kinase domain-containing protein</fullName>
    </recommendedName>
</protein>
<dbReference type="InterPro" id="IPR000719">
    <property type="entry name" value="Prot_kinase_dom"/>
</dbReference>
<dbReference type="SUPFAM" id="SSF56112">
    <property type="entry name" value="Protein kinase-like (PK-like)"/>
    <property type="match status" value="1"/>
</dbReference>
<keyword evidence="3" id="KW-1185">Reference proteome</keyword>
<accession>A0A0C3QFR3</accession>
<feature type="domain" description="Protein kinase" evidence="1">
    <location>
        <begin position="30"/>
        <end position="146"/>
    </location>
</feature>
<reference evidence="2 3" key="1">
    <citation type="submission" date="2014-04" db="EMBL/GenBank/DDBJ databases">
        <authorList>
            <consortium name="DOE Joint Genome Institute"/>
            <person name="Kuo A."/>
            <person name="Girlanda M."/>
            <person name="Perotto S."/>
            <person name="Kohler A."/>
            <person name="Nagy L.G."/>
            <person name="Floudas D."/>
            <person name="Copeland A."/>
            <person name="Barry K.W."/>
            <person name="Cichocki N."/>
            <person name="Veneault-Fourrey C."/>
            <person name="LaButti K."/>
            <person name="Lindquist E.A."/>
            <person name="Lipzen A."/>
            <person name="Lundell T."/>
            <person name="Morin E."/>
            <person name="Murat C."/>
            <person name="Sun H."/>
            <person name="Tunlid A."/>
            <person name="Henrissat B."/>
            <person name="Grigoriev I.V."/>
            <person name="Hibbett D.S."/>
            <person name="Martin F."/>
            <person name="Nordberg H.P."/>
            <person name="Cantor M.N."/>
            <person name="Hua S.X."/>
        </authorList>
    </citation>
    <scope>NUCLEOTIDE SEQUENCE [LARGE SCALE GENOMIC DNA]</scope>
    <source>
        <strain evidence="2 3">MUT 4182</strain>
    </source>
</reference>
<organism evidence="2 3">
    <name type="scientific">Tulasnella calospora MUT 4182</name>
    <dbReference type="NCBI Taxonomy" id="1051891"/>
    <lineage>
        <taxon>Eukaryota</taxon>
        <taxon>Fungi</taxon>
        <taxon>Dikarya</taxon>
        <taxon>Basidiomycota</taxon>
        <taxon>Agaricomycotina</taxon>
        <taxon>Agaricomycetes</taxon>
        <taxon>Cantharellales</taxon>
        <taxon>Tulasnellaceae</taxon>
        <taxon>Tulasnella</taxon>
    </lineage>
</organism>
<dbReference type="PANTHER" id="PTHR44329">
    <property type="entry name" value="SERINE/THREONINE-PROTEIN KINASE TNNI3K-RELATED"/>
    <property type="match status" value="1"/>
</dbReference>
<dbReference type="Pfam" id="PF07714">
    <property type="entry name" value="PK_Tyr_Ser-Thr"/>
    <property type="match status" value="1"/>
</dbReference>
<dbReference type="GO" id="GO:0004674">
    <property type="term" value="F:protein serine/threonine kinase activity"/>
    <property type="evidence" value="ECO:0007669"/>
    <property type="project" value="TreeGrafter"/>
</dbReference>
<dbReference type="Proteomes" id="UP000054248">
    <property type="component" value="Unassembled WGS sequence"/>
</dbReference>
<dbReference type="HOGENOM" id="CLU_1778817_0_0_1"/>
<evidence type="ECO:0000259" key="1">
    <source>
        <dbReference type="PROSITE" id="PS50011"/>
    </source>
</evidence>
<dbReference type="InterPro" id="IPR051681">
    <property type="entry name" value="Ser/Thr_Kinases-Pseudokinases"/>
</dbReference>
<dbReference type="PROSITE" id="PS50011">
    <property type="entry name" value="PROTEIN_KINASE_DOM"/>
    <property type="match status" value="1"/>
</dbReference>
<name>A0A0C3QFR3_9AGAM</name>